<keyword evidence="2" id="KW-0455">Luminescence</keyword>
<dbReference type="InterPro" id="IPR050415">
    <property type="entry name" value="MRET"/>
</dbReference>
<dbReference type="GO" id="GO:0008218">
    <property type="term" value="P:bioluminescence"/>
    <property type="evidence" value="ECO:0007669"/>
    <property type="project" value="UniProtKB-KW"/>
</dbReference>
<comment type="similarity">
    <text evidence="3">Belongs to the Fre/LuxG FAD/NAD(P) flavoprotein oxidoreductase family.</text>
</comment>
<dbReference type="OrthoDB" id="9806195at2"/>
<dbReference type="InterPro" id="IPR001433">
    <property type="entry name" value="OxRdtase_FAD/NAD-bd"/>
</dbReference>
<dbReference type="GO" id="GO:0016491">
    <property type="term" value="F:oxidoreductase activity"/>
    <property type="evidence" value="ECO:0007669"/>
    <property type="project" value="UniProtKB-KW"/>
</dbReference>
<dbReference type="CDD" id="cd06189">
    <property type="entry name" value="flavin_oxioreductase"/>
    <property type="match status" value="1"/>
</dbReference>
<reference evidence="6" key="1">
    <citation type="submission" date="2012-11" db="EMBL/GenBank/DDBJ databases">
        <authorList>
            <person name="Singh A."/>
            <person name="Pinnaka A.K."/>
            <person name="Vaidya B."/>
        </authorList>
    </citation>
    <scope>NUCLEOTIDE SEQUENCE [LARGE SCALE GENOMIC DNA]</scope>
    <source>
        <strain evidence="6">AK23</strain>
    </source>
</reference>
<dbReference type="PANTHER" id="PTHR47354:SF7">
    <property type="entry name" value="NAD(P)H-FLAVIN REDUCTASE"/>
    <property type="match status" value="1"/>
</dbReference>
<dbReference type="Pfam" id="PF00175">
    <property type="entry name" value="NAD_binding_1"/>
    <property type="match status" value="1"/>
</dbReference>
<dbReference type="SUPFAM" id="SSF52343">
    <property type="entry name" value="Ferredoxin reductase-like, C-terminal NADP-linked domain"/>
    <property type="match status" value="1"/>
</dbReference>
<dbReference type="InterPro" id="IPR017927">
    <property type="entry name" value="FAD-bd_FR_type"/>
</dbReference>
<evidence type="ECO:0000256" key="2">
    <source>
        <dbReference type="ARBA" id="ARBA00023223"/>
    </source>
</evidence>
<comment type="caution">
    <text evidence="5">The sequence shown here is derived from an EMBL/GenBank/DDBJ whole genome shotgun (WGS) entry which is preliminary data.</text>
</comment>
<evidence type="ECO:0000313" key="6">
    <source>
        <dbReference type="Proteomes" id="UP000019464"/>
    </source>
</evidence>
<dbReference type="Gene3D" id="2.40.30.10">
    <property type="entry name" value="Translation factors"/>
    <property type="match status" value="1"/>
</dbReference>
<dbReference type="RefSeq" id="WP_036511874.1">
    <property type="nucleotide sequence ID" value="NZ_AONB01000013.1"/>
</dbReference>
<dbReference type="Proteomes" id="UP000019464">
    <property type="component" value="Unassembled WGS sequence"/>
</dbReference>
<dbReference type="InterPro" id="IPR039261">
    <property type="entry name" value="FNR_nucleotide-bd"/>
</dbReference>
<evidence type="ECO:0000259" key="4">
    <source>
        <dbReference type="PROSITE" id="PS51384"/>
    </source>
</evidence>
<dbReference type="AlphaFoldDB" id="W9UTG8"/>
<evidence type="ECO:0000256" key="3">
    <source>
        <dbReference type="ARBA" id="ARBA00038177"/>
    </source>
</evidence>
<dbReference type="InterPro" id="IPR017938">
    <property type="entry name" value="Riboflavin_synthase-like_b-brl"/>
</dbReference>
<dbReference type="STRING" id="1229521.D791_02593"/>
<dbReference type="PRINTS" id="PR00410">
    <property type="entry name" value="PHEHYDRXLASE"/>
</dbReference>
<dbReference type="InterPro" id="IPR008333">
    <property type="entry name" value="Cbr1-like_FAD-bd_dom"/>
</dbReference>
<evidence type="ECO:0000256" key="1">
    <source>
        <dbReference type="ARBA" id="ARBA00023002"/>
    </source>
</evidence>
<feature type="domain" description="FAD-binding FR-type" evidence="4">
    <location>
        <begin position="1"/>
        <end position="125"/>
    </location>
</feature>
<organism evidence="5 6">
    <name type="scientific">Nitrincola nitratireducens</name>
    <dbReference type="NCBI Taxonomy" id="1229521"/>
    <lineage>
        <taxon>Bacteria</taxon>
        <taxon>Pseudomonadati</taxon>
        <taxon>Pseudomonadota</taxon>
        <taxon>Gammaproteobacteria</taxon>
        <taxon>Oceanospirillales</taxon>
        <taxon>Oceanospirillaceae</taxon>
        <taxon>Nitrincola</taxon>
    </lineage>
</organism>
<dbReference type="PATRIC" id="fig|1229521.3.peg.2624"/>
<dbReference type="PANTHER" id="PTHR47354">
    <property type="entry name" value="NADH OXIDOREDUCTASE HCR"/>
    <property type="match status" value="1"/>
</dbReference>
<name>W9UTG8_9GAMM</name>
<dbReference type="EMBL" id="AONB01000013">
    <property type="protein sequence ID" value="EXJ10528.1"/>
    <property type="molecule type" value="Genomic_DNA"/>
</dbReference>
<gene>
    <name evidence="5" type="primary">ascD_3</name>
    <name evidence="5" type="ORF">D791_02593</name>
</gene>
<proteinExistence type="inferred from homology"/>
<dbReference type="Gene3D" id="3.40.50.80">
    <property type="entry name" value="Nucleotide-binding domain of ferredoxin-NADP reductase (FNR) module"/>
    <property type="match status" value="1"/>
</dbReference>
<evidence type="ECO:0000313" key="5">
    <source>
        <dbReference type="EMBL" id="EXJ10528.1"/>
    </source>
</evidence>
<reference evidence="5 6" key="2">
    <citation type="journal article" date="2015" name="Syst. Appl. Microbiol.">
        <title>Nitrincola nitratireducens sp. nov. isolated from a haloalkaline crater lake.</title>
        <authorList>
            <person name="Singh A."/>
            <person name="Vaidya B."/>
            <person name="Tanuku N.R."/>
            <person name="Pinnaka A.K."/>
        </authorList>
    </citation>
    <scope>NUCLEOTIDE SEQUENCE [LARGE SCALE GENOMIC DNA]</scope>
    <source>
        <strain evidence="5 6">AK23</strain>
    </source>
</reference>
<accession>W9UTG8</accession>
<dbReference type="EC" id="1.17.1.-" evidence="5"/>
<keyword evidence="1 5" id="KW-0560">Oxidoreductase</keyword>
<sequence>MKSYTTDIVNVSLLNHDVYRVRLRLADAQQRLEFIAGQYLDLELPDGRKASFSIASAPDQSSDLELHIRAMPESLLNTAILTHLQTQPQVRVTLGMGTCCLDVHRLKPEQHLIFVAASTGFAQIKSMVEHLLANQVMNPIDIYWGARQREDMYLVDLPHQWSKEHKNVHFVPVLSEEDAEWMGRKGMLPSAIQEDLPSDLTQLRVYISGSPAMVYALVDVLEDKGVQEDQIFADAFAYAPRPVRQV</sequence>
<keyword evidence="6" id="KW-1185">Reference proteome</keyword>
<dbReference type="SUPFAM" id="SSF63380">
    <property type="entry name" value="Riboflavin synthase domain-like"/>
    <property type="match status" value="1"/>
</dbReference>
<dbReference type="PROSITE" id="PS51384">
    <property type="entry name" value="FAD_FR"/>
    <property type="match status" value="1"/>
</dbReference>
<dbReference type="Pfam" id="PF00970">
    <property type="entry name" value="FAD_binding_6"/>
    <property type="match status" value="1"/>
</dbReference>
<protein>
    <submittedName>
        <fullName evidence="5">CDP-6-deoxy-L-threo-D-glycero-4-hexulose-3-dehydrase reductase</fullName>
        <ecNumber evidence="5">1.17.1.-</ecNumber>
    </submittedName>
</protein>